<dbReference type="EMBL" id="VUKA01000010">
    <property type="protein sequence ID" value="KAA2212164.1"/>
    <property type="molecule type" value="Genomic_DNA"/>
</dbReference>
<gene>
    <name evidence="3" type="ORF">F0Q34_16080</name>
</gene>
<evidence type="ECO:0000256" key="1">
    <source>
        <dbReference type="ARBA" id="ARBA00022679"/>
    </source>
</evidence>
<dbReference type="Proteomes" id="UP000322110">
    <property type="component" value="Unassembled WGS sequence"/>
</dbReference>
<evidence type="ECO:0000313" key="4">
    <source>
        <dbReference type="Proteomes" id="UP000322110"/>
    </source>
</evidence>
<dbReference type="PANTHER" id="PTHR48207">
    <property type="entry name" value="SUCCINATE--HYDROXYMETHYLGLUTARATE COA-TRANSFERASE"/>
    <property type="match status" value="1"/>
</dbReference>
<dbReference type="GO" id="GO:0008410">
    <property type="term" value="F:CoA-transferase activity"/>
    <property type="evidence" value="ECO:0007669"/>
    <property type="project" value="TreeGrafter"/>
</dbReference>
<comment type="caution">
    <text evidence="3">The sequence shown here is derived from an EMBL/GenBank/DDBJ whole genome shotgun (WGS) entry which is preliminary data.</text>
</comment>
<dbReference type="PANTHER" id="PTHR48207:SF4">
    <property type="entry name" value="BLL6097 PROTEIN"/>
    <property type="match status" value="1"/>
</dbReference>
<evidence type="ECO:0000256" key="2">
    <source>
        <dbReference type="SAM" id="MobiDB-lite"/>
    </source>
</evidence>
<dbReference type="Pfam" id="PF02515">
    <property type="entry name" value="CoA_transf_3"/>
    <property type="match status" value="1"/>
</dbReference>
<sequence length="386" mass="41664">MSAVQQPLPLDGIRVVEFSHMVMGPSCGLVLADLGAEVIKVEPPGTGDRTRVLTSSGTGFFAAFSRNKKSVQVDIKDPEELAALLRLIDTADVLIENFRPGGLEAQGLGYAALSARNPRLVYCSLKGFLSGPYENRTALDEVVQMMTGLAYMTGPQGRPLRAGAPVNDMMGGLFGAVAIMAALRQREMTGQGQHVQSGLFETSAYLVSTHMLQQAISGQEPPPMPAGKRAWGVYDVFESSDGAQLFIGVVTDRQWQIFTARLDAPELRDSRWATNTLRSQGRGELIPLVARLLRRHSIAELEAMCEAAGLPFARITRPWDLYDDPHLNHAGGMVPLRLPDGTETAAPALPIQFGAKRLGRRSDPPAAGAQTEDILGPFRPVPRAAE</sequence>
<dbReference type="InterPro" id="IPR023606">
    <property type="entry name" value="CoA-Trfase_III_dom_1_sf"/>
</dbReference>
<organism evidence="3 4">
    <name type="scientific">Teichococcus oryzae</name>
    <dbReference type="NCBI Taxonomy" id="1608942"/>
    <lineage>
        <taxon>Bacteria</taxon>
        <taxon>Pseudomonadati</taxon>
        <taxon>Pseudomonadota</taxon>
        <taxon>Alphaproteobacteria</taxon>
        <taxon>Acetobacterales</taxon>
        <taxon>Roseomonadaceae</taxon>
        <taxon>Roseomonas</taxon>
    </lineage>
</organism>
<name>A0A5B2TDK6_9PROT</name>
<keyword evidence="4" id="KW-1185">Reference proteome</keyword>
<proteinExistence type="predicted"/>
<dbReference type="InterPro" id="IPR044855">
    <property type="entry name" value="CoA-Trfase_III_dom3_sf"/>
</dbReference>
<dbReference type="OrthoDB" id="7457784at2"/>
<dbReference type="AlphaFoldDB" id="A0A5B2TDK6"/>
<reference evidence="3 4" key="1">
    <citation type="journal article" date="2015" name="Int. J. Syst. Evol. Microbiol.">
        <title>Roseomonas oryzae sp. nov., isolated from paddy rhizosphere soil.</title>
        <authorList>
            <person name="Ramaprasad E.V."/>
            <person name="Sasikala Ch."/>
            <person name="Ramana Ch.V."/>
        </authorList>
    </citation>
    <scope>NUCLEOTIDE SEQUENCE [LARGE SCALE GENOMIC DNA]</scope>
    <source>
        <strain evidence="3 4">KCTC 42542</strain>
    </source>
</reference>
<accession>A0A5B2TDK6</accession>
<feature type="region of interest" description="Disordered" evidence="2">
    <location>
        <begin position="356"/>
        <end position="386"/>
    </location>
</feature>
<dbReference type="Gene3D" id="3.30.1540.10">
    <property type="entry name" value="formyl-coa transferase, domain 3"/>
    <property type="match status" value="1"/>
</dbReference>
<keyword evidence="1 3" id="KW-0808">Transferase</keyword>
<dbReference type="RefSeq" id="WP_149813268.1">
    <property type="nucleotide sequence ID" value="NZ_VUKA01000010.1"/>
</dbReference>
<evidence type="ECO:0000313" key="3">
    <source>
        <dbReference type="EMBL" id="KAA2212164.1"/>
    </source>
</evidence>
<dbReference type="InterPro" id="IPR003673">
    <property type="entry name" value="CoA-Trfase_fam_III"/>
</dbReference>
<dbReference type="Gene3D" id="3.40.50.10540">
    <property type="entry name" value="Crotonobetainyl-coa:carnitine coa-transferase, domain 1"/>
    <property type="match status" value="1"/>
</dbReference>
<protein>
    <submittedName>
        <fullName evidence="3">CoA transferase</fullName>
    </submittedName>
</protein>
<dbReference type="InterPro" id="IPR050483">
    <property type="entry name" value="CoA-transferase_III_domain"/>
</dbReference>
<dbReference type="SUPFAM" id="SSF89796">
    <property type="entry name" value="CoA-transferase family III (CaiB/BaiF)"/>
    <property type="match status" value="1"/>
</dbReference>